<dbReference type="InterPro" id="IPR011421">
    <property type="entry name" value="BCNT-C"/>
</dbReference>
<dbReference type="Pfam" id="PF07572">
    <property type="entry name" value="BCNT"/>
    <property type="match status" value="1"/>
</dbReference>
<feature type="region of interest" description="Disordered" evidence="4">
    <location>
        <begin position="170"/>
        <end position="196"/>
    </location>
</feature>
<proteinExistence type="inferred from homology"/>
<reference evidence="6 7" key="1">
    <citation type="journal article" date="2022" name="DNA Res.">
        <title>Genome analysis of five recently described species of the CUG-Ser clade uncovers Candida theae as a new hybrid lineage with pathogenic potential in the Candida parapsilosis species complex.</title>
        <authorList>
            <person name="Mixao V."/>
            <person name="Del Olmo V."/>
            <person name="Hegedusova E."/>
            <person name="Saus E."/>
            <person name="Pryszcz L."/>
            <person name="Cillingova A."/>
            <person name="Nosek J."/>
            <person name="Gabaldon T."/>
        </authorList>
    </citation>
    <scope>NUCLEOTIDE SEQUENCE [LARGE SCALE GENOMIC DNA]</scope>
    <source>
        <strain evidence="6 7">CBS 12239</strain>
    </source>
</reference>
<comment type="similarity">
    <text evidence="1">Belongs to the SWC5 family.</text>
</comment>
<feature type="compositionally biased region" description="Polar residues" evidence="4">
    <location>
        <begin position="1"/>
        <end position="18"/>
    </location>
</feature>
<dbReference type="PANTHER" id="PTHR48407">
    <property type="entry name" value="CRANIOFACIAL DEVELOPMENT PROTEIN 1"/>
    <property type="match status" value="1"/>
</dbReference>
<dbReference type="PANTHER" id="PTHR48407:SF1">
    <property type="entry name" value="CRANIOFACIAL DEVELOPMENT PROTEIN 1"/>
    <property type="match status" value="1"/>
</dbReference>
<feature type="domain" description="BCNT-C" evidence="5">
    <location>
        <begin position="284"/>
        <end position="364"/>
    </location>
</feature>
<feature type="compositionally biased region" description="Basic and acidic residues" evidence="4">
    <location>
        <begin position="19"/>
        <end position="30"/>
    </location>
</feature>
<gene>
    <name evidence="6" type="ORF">KGF57_004267</name>
</gene>
<dbReference type="Proteomes" id="UP001204833">
    <property type="component" value="Unassembled WGS sequence"/>
</dbReference>
<feature type="region of interest" description="Disordered" evidence="4">
    <location>
        <begin position="1"/>
        <end position="118"/>
    </location>
</feature>
<evidence type="ECO:0000313" key="7">
    <source>
        <dbReference type="Proteomes" id="UP001204833"/>
    </source>
</evidence>
<organism evidence="6 7">
    <name type="scientific">Candida theae</name>
    <dbReference type="NCBI Taxonomy" id="1198502"/>
    <lineage>
        <taxon>Eukaryota</taxon>
        <taxon>Fungi</taxon>
        <taxon>Dikarya</taxon>
        <taxon>Ascomycota</taxon>
        <taxon>Saccharomycotina</taxon>
        <taxon>Pichiomycetes</taxon>
        <taxon>Debaryomycetaceae</taxon>
        <taxon>Candida/Lodderomyces clade</taxon>
        <taxon>Candida</taxon>
    </lineage>
</organism>
<keyword evidence="7" id="KW-1185">Reference proteome</keyword>
<comment type="caution">
    <text evidence="6">The sequence shown here is derived from an EMBL/GenBank/DDBJ whole genome shotgun (WGS) entry which is preliminary data.</text>
</comment>
<evidence type="ECO:0000259" key="5">
    <source>
        <dbReference type="PROSITE" id="PS51279"/>
    </source>
</evidence>
<evidence type="ECO:0000256" key="1">
    <source>
        <dbReference type="ARBA" id="ARBA00010465"/>
    </source>
</evidence>
<feature type="compositionally biased region" description="Polar residues" evidence="4">
    <location>
        <begin position="187"/>
        <end position="196"/>
    </location>
</feature>
<evidence type="ECO:0000256" key="3">
    <source>
        <dbReference type="ARBA" id="ARBA00025222"/>
    </source>
</evidence>
<dbReference type="AlphaFoldDB" id="A0AAD5FX98"/>
<evidence type="ECO:0000256" key="4">
    <source>
        <dbReference type="SAM" id="MobiDB-lite"/>
    </source>
</evidence>
<comment type="function">
    <text evidence="3">Component of the SWR1 complex which mediates the ATP-dependent exchange of histone H2A for the H2A variant HZT1 leading to transcriptional regulation of selected genes by chromatin remodeling. Involved in chromosome stability.</text>
</comment>
<feature type="compositionally biased region" description="Acidic residues" evidence="4">
    <location>
        <begin position="40"/>
        <end position="66"/>
    </location>
</feature>
<feature type="region of interest" description="Disordered" evidence="4">
    <location>
        <begin position="242"/>
        <end position="265"/>
    </location>
</feature>
<dbReference type="RefSeq" id="XP_051607246.1">
    <property type="nucleotide sequence ID" value="XM_051753758.1"/>
</dbReference>
<feature type="compositionally biased region" description="Low complexity" evidence="4">
    <location>
        <begin position="242"/>
        <end position="260"/>
    </location>
</feature>
<sequence length="371" mass="41523">MSLDTAETGNATPIQAQDATKDGEVRKISDKNGQVKGNDGDDLDNDNDDDDKEDDDEEDEEDDEDYDPTKKVDEDAEISEGDDEVDEGDGEVPDFSKIESSVSQVKTRSQRLHDKQQKQVKYIGKFETDSRGLVKETCSLDINSIFEDLKQNKAGDVHEENDLWIRRGLQPTEAESQQRGDSETGGVISTDNPSEDSGQIRIQINYTFAGKLVTESKLVDANSEEAKAYLNSTSSITSAAAATTSSSPSSSSSSAAAAASRRTEVKVIRQDPTTKENVELRIKLKRPSLIDKFIALNGNNKKMKLSTLEKSRLDWASFIDKRKIGDELKRHNRGGYLDKQEFLSRVDYKKDEMYQKAKEEERKRQFQLQGK</sequence>
<feature type="compositionally biased region" description="Polar residues" evidence="4">
    <location>
        <begin position="98"/>
        <end position="107"/>
    </location>
</feature>
<dbReference type="GeneID" id="76152311"/>
<dbReference type="GO" id="GO:0000812">
    <property type="term" value="C:Swr1 complex"/>
    <property type="evidence" value="ECO:0007669"/>
    <property type="project" value="TreeGrafter"/>
</dbReference>
<protein>
    <recommendedName>
        <fullName evidence="2">SWR1-complex protein 5</fullName>
    </recommendedName>
</protein>
<evidence type="ECO:0000256" key="2">
    <source>
        <dbReference type="ARBA" id="ARBA00019138"/>
    </source>
</evidence>
<evidence type="ECO:0000313" key="6">
    <source>
        <dbReference type="EMBL" id="KAI5950661.1"/>
    </source>
</evidence>
<accession>A0AAD5FX98</accession>
<name>A0AAD5FX98_9ASCO</name>
<feature type="compositionally biased region" description="Acidic residues" evidence="4">
    <location>
        <begin position="74"/>
        <end position="92"/>
    </location>
</feature>
<dbReference type="InterPro" id="IPR027124">
    <property type="entry name" value="Swc5/CFDP1/2"/>
</dbReference>
<dbReference type="EMBL" id="JAIHNG010000154">
    <property type="protein sequence ID" value="KAI5950661.1"/>
    <property type="molecule type" value="Genomic_DNA"/>
</dbReference>
<dbReference type="PROSITE" id="PS51279">
    <property type="entry name" value="BCNT_C"/>
    <property type="match status" value="1"/>
</dbReference>